<reference evidence="2" key="2">
    <citation type="submission" date="2015-01" db="EMBL/GenBank/DDBJ databases">
        <title>Evolutionary Origins and Diversification of the Mycorrhizal Mutualists.</title>
        <authorList>
            <consortium name="DOE Joint Genome Institute"/>
            <consortium name="Mycorrhizal Genomics Consortium"/>
            <person name="Kohler A."/>
            <person name="Kuo A."/>
            <person name="Nagy L.G."/>
            <person name="Floudas D."/>
            <person name="Copeland A."/>
            <person name="Barry K.W."/>
            <person name="Cichocki N."/>
            <person name="Veneault-Fourrey C."/>
            <person name="LaButti K."/>
            <person name="Lindquist E.A."/>
            <person name="Lipzen A."/>
            <person name="Lundell T."/>
            <person name="Morin E."/>
            <person name="Murat C."/>
            <person name="Riley R."/>
            <person name="Ohm R."/>
            <person name="Sun H."/>
            <person name="Tunlid A."/>
            <person name="Henrissat B."/>
            <person name="Grigoriev I.V."/>
            <person name="Hibbett D.S."/>
            <person name="Martin F."/>
        </authorList>
    </citation>
    <scope>NUCLEOTIDE SEQUENCE [LARGE SCALE GENOMIC DNA]</scope>
    <source>
        <strain evidence="2">ATCC 200175</strain>
    </source>
</reference>
<dbReference type="SUPFAM" id="SSF55753">
    <property type="entry name" value="Actin depolymerizing proteins"/>
    <property type="match status" value="1"/>
</dbReference>
<gene>
    <name evidence="1" type="ORF">PAXINDRAFT_18314</name>
</gene>
<keyword evidence="2" id="KW-1185">Reference proteome</keyword>
<accession>A0A0C9TMS8</accession>
<dbReference type="OrthoDB" id="2678283at2759"/>
<dbReference type="EMBL" id="KN819597">
    <property type="protein sequence ID" value="KIJ08571.1"/>
    <property type="molecule type" value="Genomic_DNA"/>
</dbReference>
<dbReference type="Proteomes" id="UP000053647">
    <property type="component" value="Unassembled WGS sequence"/>
</dbReference>
<sequence length="134" mass="15700">MFCDYTTTLDNPWEITDSIRRAQKLRDTFVPQLKHTLLYKNDPVFYLLKQQVYSWQGTCATHAEKAVAVFFNQYTAFNNPKDRSDYVVWAVLEPTEEVDEHGGKFFVPPSHYPHMWEEFDDANPEDLGCNELSV</sequence>
<protein>
    <submittedName>
        <fullName evidence="1">Uncharacterized protein</fullName>
    </submittedName>
</protein>
<reference evidence="1 2" key="1">
    <citation type="submission" date="2014-06" db="EMBL/GenBank/DDBJ databases">
        <authorList>
            <consortium name="DOE Joint Genome Institute"/>
            <person name="Kuo A."/>
            <person name="Kohler A."/>
            <person name="Nagy L.G."/>
            <person name="Floudas D."/>
            <person name="Copeland A."/>
            <person name="Barry K.W."/>
            <person name="Cichocki N."/>
            <person name="Veneault-Fourrey C."/>
            <person name="LaButti K."/>
            <person name="Lindquist E.A."/>
            <person name="Lipzen A."/>
            <person name="Lundell T."/>
            <person name="Morin E."/>
            <person name="Murat C."/>
            <person name="Sun H."/>
            <person name="Tunlid A."/>
            <person name="Henrissat B."/>
            <person name="Grigoriev I.V."/>
            <person name="Hibbett D.S."/>
            <person name="Martin F."/>
            <person name="Nordberg H.P."/>
            <person name="Cantor M.N."/>
            <person name="Hua S.X."/>
        </authorList>
    </citation>
    <scope>NUCLEOTIDE SEQUENCE [LARGE SCALE GENOMIC DNA]</scope>
    <source>
        <strain evidence="1 2">ATCC 200175</strain>
    </source>
</reference>
<name>A0A0C9TMS8_PAXIN</name>
<dbReference type="HOGENOM" id="CLU_133979_0_0_1"/>
<organism evidence="1 2">
    <name type="scientific">Paxillus involutus ATCC 200175</name>
    <dbReference type="NCBI Taxonomy" id="664439"/>
    <lineage>
        <taxon>Eukaryota</taxon>
        <taxon>Fungi</taxon>
        <taxon>Dikarya</taxon>
        <taxon>Basidiomycota</taxon>
        <taxon>Agaricomycotina</taxon>
        <taxon>Agaricomycetes</taxon>
        <taxon>Agaricomycetidae</taxon>
        <taxon>Boletales</taxon>
        <taxon>Paxilineae</taxon>
        <taxon>Paxillaceae</taxon>
        <taxon>Paxillus</taxon>
    </lineage>
</organism>
<evidence type="ECO:0000313" key="2">
    <source>
        <dbReference type="Proteomes" id="UP000053647"/>
    </source>
</evidence>
<evidence type="ECO:0000313" key="1">
    <source>
        <dbReference type="EMBL" id="KIJ08571.1"/>
    </source>
</evidence>
<proteinExistence type="predicted"/>
<dbReference type="AlphaFoldDB" id="A0A0C9TMS8"/>